<dbReference type="NCBIfam" id="TIGR02122">
    <property type="entry name" value="TRAP_TAXI"/>
    <property type="match status" value="1"/>
</dbReference>
<gene>
    <name evidence="2" type="ORF">OQ273_02790</name>
</gene>
<dbReference type="InterPro" id="IPR011852">
    <property type="entry name" value="TRAP_TAXI"/>
</dbReference>
<dbReference type="PANTHER" id="PTHR42941:SF1">
    <property type="entry name" value="SLL1037 PROTEIN"/>
    <property type="match status" value="1"/>
</dbReference>
<keyword evidence="3" id="KW-1185">Reference proteome</keyword>
<dbReference type="Proteomes" id="UP001151234">
    <property type="component" value="Unassembled WGS sequence"/>
</dbReference>
<keyword evidence="1" id="KW-0732">Signal</keyword>
<proteinExistence type="predicted"/>
<evidence type="ECO:0000313" key="2">
    <source>
        <dbReference type="EMBL" id="MDA5397490.1"/>
    </source>
</evidence>
<sequence length="392" mass="42576">MSIYNRATRMAAVVLASCVLAGTALAEEVSLPKQMTWTNYNSNSIIFAQAVAIGEILEKHHGMKLNVTPVKSGYARVLPLLNGRADMMLTGTDGFFAQEGVFAFAKKEAGPMPLQLVLYNEIQPGNGVVGAGDAGINTPADLKGKRVAYLQGSPSSNKVVEATLAFAELTWDDVIRIPVSSFSDAHDAIINGQADAAPGNMISGSIERIANSPRGIQWAPTPHSDEEGWTRMKAVAPYIQKAVMTKGIGIPEGGSVEFNGYGFPEWLVMEDIDADTTYNLVKAMDMHYDEIAGSAPRSDGYELSRQNMQQSWPWHEGAVRYFKEKGIWSDADEAHNQMMLKRQMVLADAWKAFMDNSPPSDEAEFTEGWGKARAAALTEAGLPVIYYEISGG</sequence>
<reference evidence="2" key="1">
    <citation type="submission" date="2022-11" db="EMBL/GenBank/DDBJ databases">
        <title>Draft genome sequence of Hoeflea poritis E7-10 and Hoeflea prorocentri PM5-8, separated from scleractinian coral Porites lutea and marine dinoflagellate.</title>
        <authorList>
            <person name="Zhang G."/>
            <person name="Wei Q."/>
            <person name="Cai L."/>
        </authorList>
    </citation>
    <scope>NUCLEOTIDE SEQUENCE</scope>
    <source>
        <strain evidence="2">PM5-8</strain>
    </source>
</reference>
<comment type="caution">
    <text evidence="2">The sequence shown here is derived from an EMBL/GenBank/DDBJ whole genome shotgun (WGS) entry which is preliminary data.</text>
</comment>
<dbReference type="SUPFAM" id="SSF53850">
    <property type="entry name" value="Periplasmic binding protein-like II"/>
    <property type="match status" value="1"/>
</dbReference>
<name>A0A9X3UF21_9HYPH</name>
<protein>
    <submittedName>
        <fullName evidence="2">TAXI family TRAP transporter solute-binding subunit</fullName>
    </submittedName>
</protein>
<dbReference type="Pfam" id="PF16868">
    <property type="entry name" value="NMT1_3"/>
    <property type="match status" value="1"/>
</dbReference>
<organism evidence="2 3">
    <name type="scientific">Hoeflea prorocentri</name>
    <dbReference type="NCBI Taxonomy" id="1922333"/>
    <lineage>
        <taxon>Bacteria</taxon>
        <taxon>Pseudomonadati</taxon>
        <taxon>Pseudomonadota</taxon>
        <taxon>Alphaproteobacteria</taxon>
        <taxon>Hyphomicrobiales</taxon>
        <taxon>Rhizobiaceae</taxon>
        <taxon>Hoeflea</taxon>
    </lineage>
</organism>
<dbReference type="Gene3D" id="3.40.190.10">
    <property type="entry name" value="Periplasmic binding protein-like II"/>
    <property type="match status" value="2"/>
</dbReference>
<feature type="signal peptide" evidence="1">
    <location>
        <begin position="1"/>
        <end position="26"/>
    </location>
</feature>
<feature type="chain" id="PRO_5040720450" evidence="1">
    <location>
        <begin position="27"/>
        <end position="392"/>
    </location>
</feature>
<accession>A0A9X3UF21</accession>
<dbReference type="EMBL" id="JAPJZI010000001">
    <property type="protein sequence ID" value="MDA5397490.1"/>
    <property type="molecule type" value="Genomic_DNA"/>
</dbReference>
<evidence type="ECO:0000313" key="3">
    <source>
        <dbReference type="Proteomes" id="UP001151234"/>
    </source>
</evidence>
<dbReference type="AlphaFoldDB" id="A0A9X3UF21"/>
<dbReference type="PANTHER" id="PTHR42941">
    <property type="entry name" value="SLL1037 PROTEIN"/>
    <property type="match status" value="1"/>
</dbReference>
<dbReference type="RefSeq" id="WP_267988951.1">
    <property type="nucleotide sequence ID" value="NZ_JAPJZI010000001.1"/>
</dbReference>
<evidence type="ECO:0000256" key="1">
    <source>
        <dbReference type="SAM" id="SignalP"/>
    </source>
</evidence>